<feature type="transmembrane region" description="Helical" evidence="1">
    <location>
        <begin position="80"/>
        <end position="102"/>
    </location>
</feature>
<dbReference type="OrthoDB" id="5366070at2"/>
<organism evidence="2 3">
    <name type="scientific">Candidatus Marinarcus aquaticus</name>
    <dbReference type="NCBI Taxonomy" id="2044504"/>
    <lineage>
        <taxon>Bacteria</taxon>
        <taxon>Pseudomonadati</taxon>
        <taxon>Campylobacterota</taxon>
        <taxon>Epsilonproteobacteria</taxon>
        <taxon>Campylobacterales</taxon>
        <taxon>Arcobacteraceae</taxon>
        <taxon>Candidatus Marinarcus</taxon>
    </lineage>
</organism>
<dbReference type="Proteomes" id="UP000290657">
    <property type="component" value="Unassembled WGS sequence"/>
</dbReference>
<feature type="transmembrane region" description="Helical" evidence="1">
    <location>
        <begin position="114"/>
        <end position="135"/>
    </location>
</feature>
<keyword evidence="3" id="KW-1185">Reference proteome</keyword>
<dbReference type="RefSeq" id="WP_128996814.1">
    <property type="nucleotide sequence ID" value="NZ_PDKN01000008.1"/>
</dbReference>
<evidence type="ECO:0008006" key="4">
    <source>
        <dbReference type="Google" id="ProtNLM"/>
    </source>
</evidence>
<accession>A0A4Q0XQY0</accession>
<evidence type="ECO:0000313" key="3">
    <source>
        <dbReference type="Proteomes" id="UP000290657"/>
    </source>
</evidence>
<keyword evidence="1" id="KW-1133">Transmembrane helix</keyword>
<evidence type="ECO:0000256" key="1">
    <source>
        <dbReference type="SAM" id="Phobius"/>
    </source>
</evidence>
<feature type="transmembrane region" description="Helical" evidence="1">
    <location>
        <begin position="57"/>
        <end position="74"/>
    </location>
</feature>
<protein>
    <recommendedName>
        <fullName evidence="4">DUF2269 family protein</fullName>
    </recommendedName>
</protein>
<comment type="caution">
    <text evidence="2">The sequence shown here is derived from an EMBL/GenBank/DDBJ whole genome shotgun (WGS) entry which is preliminary data.</text>
</comment>
<dbReference type="EMBL" id="PDKN01000008">
    <property type="protein sequence ID" value="RXJ55268.1"/>
    <property type="molecule type" value="Genomic_DNA"/>
</dbReference>
<keyword evidence="1" id="KW-0812">Transmembrane</keyword>
<evidence type="ECO:0000313" key="2">
    <source>
        <dbReference type="EMBL" id="RXJ55268.1"/>
    </source>
</evidence>
<name>A0A4Q0XQY0_9BACT</name>
<gene>
    <name evidence="2" type="ORF">CRV04_10535</name>
</gene>
<keyword evidence="1" id="KW-0472">Membrane</keyword>
<sequence length="141" mass="16607">MMYEFLKFIHIATVILFVGTVFFRTFVVLKTLEAFPKNQAIKIQQAMGQKARDIIKINNLILIISGGLLLMVYIKTHLPILYLKVGMGLVLVIGFYFVPLLFNKLEANQRFKMIFHYLFFLFLMFIVLLSQFIYFDFKNFS</sequence>
<dbReference type="AlphaFoldDB" id="A0A4Q0XQY0"/>
<reference evidence="2 3" key="1">
    <citation type="submission" date="2017-10" db="EMBL/GenBank/DDBJ databases">
        <title>Genomics of the genus Arcobacter.</title>
        <authorList>
            <person name="Perez-Cataluna A."/>
            <person name="Figueras M.J."/>
        </authorList>
    </citation>
    <scope>NUCLEOTIDE SEQUENCE [LARGE SCALE GENOMIC DNA]</scope>
    <source>
        <strain evidence="2 3">CECT 8987</strain>
    </source>
</reference>
<proteinExistence type="predicted"/>
<feature type="transmembrane region" description="Helical" evidence="1">
    <location>
        <begin position="6"/>
        <end position="29"/>
    </location>
</feature>